<evidence type="ECO:0008006" key="3">
    <source>
        <dbReference type="Google" id="ProtNLM"/>
    </source>
</evidence>
<name>A0A955LK18_UNCKA</name>
<gene>
    <name evidence="1" type="ORF">KC614_03250</name>
</gene>
<reference evidence="1" key="1">
    <citation type="submission" date="2020-04" db="EMBL/GenBank/DDBJ databases">
        <authorList>
            <person name="Zhang T."/>
        </authorList>
    </citation>
    <scope>NUCLEOTIDE SEQUENCE</scope>
    <source>
        <strain evidence="1">HKST-UBA03</strain>
    </source>
</reference>
<dbReference type="EMBL" id="JAGQKZ010000026">
    <property type="protein sequence ID" value="MCA9392192.1"/>
    <property type="molecule type" value="Genomic_DNA"/>
</dbReference>
<dbReference type="AlphaFoldDB" id="A0A955LK18"/>
<accession>A0A955LK18</accession>
<protein>
    <recommendedName>
        <fullName evidence="3">NTP pyrophosphohydrolase MazG putative catalytic core domain-containing protein</fullName>
    </recommendedName>
</protein>
<dbReference type="Gene3D" id="1.10.287.1080">
    <property type="entry name" value="MazG-like"/>
    <property type="match status" value="1"/>
</dbReference>
<sequence>MEISQAQRKMKDLTEAMGWEDFPNIDKFDHVHEELIGMSQHLRYKSREEMEEYISENKEVFTDGIGDTLLALMRLANQLGVDAEEAFTMAITEFERKYANQEKEVNILNADNSIT</sequence>
<dbReference type="Proteomes" id="UP000751518">
    <property type="component" value="Unassembled WGS sequence"/>
</dbReference>
<evidence type="ECO:0000313" key="2">
    <source>
        <dbReference type="Proteomes" id="UP000751518"/>
    </source>
</evidence>
<comment type="caution">
    <text evidence="1">The sequence shown here is derived from an EMBL/GenBank/DDBJ whole genome shotgun (WGS) entry which is preliminary data.</text>
</comment>
<proteinExistence type="predicted"/>
<reference evidence="1" key="2">
    <citation type="journal article" date="2021" name="Microbiome">
        <title>Successional dynamics and alternative stable states in a saline activated sludge microbial community over 9 years.</title>
        <authorList>
            <person name="Wang Y."/>
            <person name="Ye J."/>
            <person name="Ju F."/>
            <person name="Liu L."/>
            <person name="Boyd J.A."/>
            <person name="Deng Y."/>
            <person name="Parks D.H."/>
            <person name="Jiang X."/>
            <person name="Yin X."/>
            <person name="Woodcroft B.J."/>
            <person name="Tyson G.W."/>
            <person name="Hugenholtz P."/>
            <person name="Polz M.F."/>
            <person name="Zhang T."/>
        </authorList>
    </citation>
    <scope>NUCLEOTIDE SEQUENCE</scope>
    <source>
        <strain evidence="1">HKST-UBA03</strain>
    </source>
</reference>
<organism evidence="1 2">
    <name type="scientific">candidate division WWE3 bacterium</name>
    <dbReference type="NCBI Taxonomy" id="2053526"/>
    <lineage>
        <taxon>Bacteria</taxon>
        <taxon>Katanobacteria</taxon>
    </lineage>
</organism>
<evidence type="ECO:0000313" key="1">
    <source>
        <dbReference type="EMBL" id="MCA9392192.1"/>
    </source>
</evidence>
<dbReference type="SUPFAM" id="SSF101386">
    <property type="entry name" value="all-alpha NTP pyrophosphatases"/>
    <property type="match status" value="1"/>
</dbReference>